<protein>
    <submittedName>
        <fullName evidence="1">Uncharacterized protein</fullName>
    </submittedName>
</protein>
<reference evidence="2" key="1">
    <citation type="journal article" date="2019" name="Int. J. Syst. Evol. Microbiol.">
        <title>The Global Catalogue of Microorganisms (GCM) 10K type strain sequencing project: providing services to taxonomists for standard genome sequencing and annotation.</title>
        <authorList>
            <consortium name="The Broad Institute Genomics Platform"/>
            <consortium name="The Broad Institute Genome Sequencing Center for Infectious Disease"/>
            <person name="Wu L."/>
            <person name="Ma J."/>
        </authorList>
    </citation>
    <scope>NUCLEOTIDE SEQUENCE [LARGE SCALE GENOMIC DNA]</scope>
    <source>
        <strain evidence="2">JCM 15421</strain>
    </source>
</reference>
<proteinExistence type="predicted"/>
<evidence type="ECO:0000313" key="1">
    <source>
        <dbReference type="EMBL" id="GAA0721398.1"/>
    </source>
</evidence>
<sequence length="100" mass="10371">MTTLTNIITPTKAAANGAADVSVAAGSTASVFAYTTDPSTVTPFAIRILSKDPNGVYLPMVHQGQVLVLTDTNNYAVLGPGVYRLAKEQTRQPVGAYSAA</sequence>
<gene>
    <name evidence="1" type="ORF">GCM10009105_31670</name>
</gene>
<comment type="caution">
    <text evidence="1">The sequence shown here is derived from an EMBL/GenBank/DDBJ whole genome shotgun (WGS) entry which is preliminary data.</text>
</comment>
<accession>A0ABP3U260</accession>
<keyword evidence="2" id="KW-1185">Reference proteome</keyword>
<evidence type="ECO:0000313" key="2">
    <source>
        <dbReference type="Proteomes" id="UP001501523"/>
    </source>
</evidence>
<dbReference type="Proteomes" id="UP001501523">
    <property type="component" value="Unassembled WGS sequence"/>
</dbReference>
<dbReference type="RefSeq" id="WP_343792876.1">
    <property type="nucleotide sequence ID" value="NZ_BAAAEU010000024.1"/>
</dbReference>
<name>A0ABP3U260_9GAMM</name>
<organism evidence="1 2">
    <name type="scientific">Dokdonella soli</name>
    <dbReference type="NCBI Taxonomy" id="529810"/>
    <lineage>
        <taxon>Bacteria</taxon>
        <taxon>Pseudomonadati</taxon>
        <taxon>Pseudomonadota</taxon>
        <taxon>Gammaproteobacteria</taxon>
        <taxon>Lysobacterales</taxon>
        <taxon>Rhodanobacteraceae</taxon>
        <taxon>Dokdonella</taxon>
    </lineage>
</organism>
<dbReference type="EMBL" id="BAAAEU010000024">
    <property type="protein sequence ID" value="GAA0721398.1"/>
    <property type="molecule type" value="Genomic_DNA"/>
</dbReference>